<feature type="compositionally biased region" description="Pro residues" evidence="1">
    <location>
        <begin position="228"/>
        <end position="237"/>
    </location>
</feature>
<proteinExistence type="predicted"/>
<feature type="compositionally biased region" description="Low complexity" evidence="1">
    <location>
        <begin position="96"/>
        <end position="114"/>
    </location>
</feature>
<evidence type="ECO:0000256" key="1">
    <source>
        <dbReference type="SAM" id="MobiDB-lite"/>
    </source>
</evidence>
<evidence type="ECO:0000313" key="3">
    <source>
        <dbReference type="EMBL" id="KAG2496410.1"/>
    </source>
</evidence>
<accession>A0A835Y5B0</accession>
<dbReference type="Pfam" id="PF09429">
    <property type="entry name" value="Wbp11"/>
    <property type="match status" value="1"/>
</dbReference>
<dbReference type="Proteomes" id="UP000612055">
    <property type="component" value="Unassembled WGS sequence"/>
</dbReference>
<comment type="caution">
    <text evidence="3">The sequence shown here is derived from an EMBL/GenBank/DDBJ whole genome shotgun (WGS) entry which is preliminary data.</text>
</comment>
<organism evidence="3 4">
    <name type="scientific">Edaphochlamys debaryana</name>
    <dbReference type="NCBI Taxonomy" id="47281"/>
    <lineage>
        <taxon>Eukaryota</taxon>
        <taxon>Viridiplantae</taxon>
        <taxon>Chlorophyta</taxon>
        <taxon>core chlorophytes</taxon>
        <taxon>Chlorophyceae</taxon>
        <taxon>CS clade</taxon>
        <taxon>Chlamydomonadales</taxon>
        <taxon>Chlamydomonadales incertae sedis</taxon>
        <taxon>Edaphochlamys</taxon>
    </lineage>
</organism>
<feature type="compositionally biased region" description="Basic and acidic residues" evidence="1">
    <location>
        <begin position="15"/>
        <end position="47"/>
    </location>
</feature>
<sequence>MVKTKGGRVMNPADSFRKEQRKKEVQRNKMERKFIREGAKMRSDPSSLKKELQELIDMEENGVLPKTLKLKKKALQEAYDQAIKRQKEEELKAKTGGPQVALPGAAAGPVAVRPQDSPYYHPTLNPTGAPPPGKGVVPNIPKPASGPAIPVPKAPPLPAGPRPTMPPPPGAPSLPSGPAPGAAPHQVLPPPDEPPPPVLPPPDHPPPGYKPPPGSMSAAPVLPGGRLAPPPMPPPPVLAAQQAAAAAAAAAAAMKEAPAPGTEEEPQAGAGPGSAPAAAARPPGPPSMPLPPPPGPPPGMPPPLPPPSMPPPLPPPPGLPPGMHMHPGYHHAMPHPMHMGNPHAQYAAAPVLSAPPVPAKPPAAAAAAAAAATITGASTVAKRVPAQQDKQLLSMVPAALRVRREDAAPKPKRPPLTGLKADAGFGLAPKAGAGAVGSAKAEATPASTDQKYLEFLSTVADLGAFD</sequence>
<feature type="compositionally biased region" description="Pro residues" evidence="1">
    <location>
        <begin position="187"/>
        <end position="214"/>
    </location>
</feature>
<evidence type="ECO:0000313" key="4">
    <source>
        <dbReference type="Proteomes" id="UP000612055"/>
    </source>
</evidence>
<gene>
    <name evidence="3" type="ORF">HYH03_005636</name>
</gene>
<dbReference type="InterPro" id="IPR019007">
    <property type="entry name" value="Wbp11/ELF5/Saf1_N"/>
</dbReference>
<protein>
    <recommendedName>
        <fullName evidence="2">Wbp11/ELF5/Saf1 N-terminal domain-containing protein</fullName>
    </recommendedName>
</protein>
<reference evidence="3" key="1">
    <citation type="journal article" date="2020" name="bioRxiv">
        <title>Comparative genomics of Chlamydomonas.</title>
        <authorList>
            <person name="Craig R.J."/>
            <person name="Hasan A.R."/>
            <person name="Ness R.W."/>
            <person name="Keightley P.D."/>
        </authorList>
    </citation>
    <scope>NUCLEOTIDE SEQUENCE</scope>
    <source>
        <strain evidence="3">CCAP 11/70</strain>
    </source>
</reference>
<feature type="region of interest" description="Disordered" evidence="1">
    <location>
        <begin position="1"/>
        <end position="47"/>
    </location>
</feature>
<keyword evidence="4" id="KW-1185">Reference proteome</keyword>
<dbReference type="GO" id="GO:0006396">
    <property type="term" value="P:RNA processing"/>
    <property type="evidence" value="ECO:0007669"/>
    <property type="project" value="InterPro"/>
</dbReference>
<dbReference type="AlphaFoldDB" id="A0A835Y5B0"/>
<evidence type="ECO:0000259" key="2">
    <source>
        <dbReference type="Pfam" id="PF09429"/>
    </source>
</evidence>
<name>A0A835Y5B0_9CHLO</name>
<dbReference type="OrthoDB" id="205569at2759"/>
<feature type="region of interest" description="Disordered" evidence="1">
    <location>
        <begin position="89"/>
        <end position="327"/>
    </location>
</feature>
<feature type="compositionally biased region" description="Pro residues" evidence="1">
    <location>
        <begin position="282"/>
        <end position="320"/>
    </location>
</feature>
<feature type="domain" description="Wbp11/ELF5/Saf1 N-terminal" evidence="2">
    <location>
        <begin position="7"/>
        <end position="82"/>
    </location>
</feature>
<feature type="compositionally biased region" description="Low complexity" evidence="1">
    <location>
        <begin position="238"/>
        <end position="281"/>
    </location>
</feature>
<dbReference type="PRINTS" id="PR01217">
    <property type="entry name" value="PRICHEXTENSN"/>
</dbReference>
<feature type="compositionally biased region" description="Pro residues" evidence="1">
    <location>
        <begin position="149"/>
        <end position="178"/>
    </location>
</feature>
<dbReference type="EMBL" id="JAEHOE010000019">
    <property type="protein sequence ID" value="KAG2496410.1"/>
    <property type="molecule type" value="Genomic_DNA"/>
</dbReference>